<protein>
    <submittedName>
        <fullName evidence="2">Anti-anti-sigma factor</fullName>
    </submittedName>
</protein>
<dbReference type="AlphaFoldDB" id="A0A840P1Y1"/>
<dbReference type="RefSeq" id="WP_185048291.1">
    <property type="nucleotide sequence ID" value="NZ_BAABIX010000022.1"/>
</dbReference>
<dbReference type="InterPro" id="IPR002645">
    <property type="entry name" value="STAS_dom"/>
</dbReference>
<keyword evidence="3" id="KW-1185">Reference proteome</keyword>
<name>A0A840P1Y1_9ACTN</name>
<accession>A0A840P1Y1</accession>
<reference evidence="2 3" key="1">
    <citation type="submission" date="2020-08" db="EMBL/GenBank/DDBJ databases">
        <title>Genomic Encyclopedia of Type Strains, Phase IV (KMG-IV): sequencing the most valuable type-strain genomes for metagenomic binning, comparative biology and taxonomic classification.</title>
        <authorList>
            <person name="Goeker M."/>
        </authorList>
    </citation>
    <scope>NUCLEOTIDE SEQUENCE [LARGE SCALE GENOMIC DNA]</scope>
    <source>
        <strain evidence="2 3">DSM 45615</strain>
    </source>
</reference>
<evidence type="ECO:0000259" key="1">
    <source>
        <dbReference type="PROSITE" id="PS50801"/>
    </source>
</evidence>
<dbReference type="CDD" id="cd07043">
    <property type="entry name" value="STAS_anti-anti-sigma_factors"/>
    <property type="match status" value="1"/>
</dbReference>
<dbReference type="PROSITE" id="PS50801">
    <property type="entry name" value="STAS"/>
    <property type="match status" value="1"/>
</dbReference>
<feature type="domain" description="STAS" evidence="1">
    <location>
        <begin position="18"/>
        <end position="65"/>
    </location>
</feature>
<gene>
    <name evidence="2" type="ORF">HNP84_001176</name>
</gene>
<dbReference type="InterPro" id="IPR058548">
    <property type="entry name" value="MlaB-like_STAS"/>
</dbReference>
<dbReference type="EMBL" id="JACHGN010000002">
    <property type="protein sequence ID" value="MBB5131470.1"/>
    <property type="molecule type" value="Genomic_DNA"/>
</dbReference>
<dbReference type="Pfam" id="PF13466">
    <property type="entry name" value="STAS_2"/>
    <property type="match status" value="1"/>
</dbReference>
<dbReference type="SUPFAM" id="SSF52091">
    <property type="entry name" value="SpoIIaa-like"/>
    <property type="match status" value="1"/>
</dbReference>
<evidence type="ECO:0000313" key="3">
    <source>
        <dbReference type="Proteomes" id="UP000578449"/>
    </source>
</evidence>
<sequence>MLLDDGQLRVTRSAGGTLTLHGEVDARNSAVLAGVLIAARTPPGTPLVVDLQGLTFIDMSGLRVLRPGPGRPGLAPVRLVNVPRLMRRLLDMLPCETAS</sequence>
<comment type="caution">
    <text evidence="2">The sequence shown here is derived from an EMBL/GenBank/DDBJ whole genome shotgun (WGS) entry which is preliminary data.</text>
</comment>
<organism evidence="2 3">
    <name type="scientific">Thermocatellispora tengchongensis</name>
    <dbReference type="NCBI Taxonomy" id="1073253"/>
    <lineage>
        <taxon>Bacteria</taxon>
        <taxon>Bacillati</taxon>
        <taxon>Actinomycetota</taxon>
        <taxon>Actinomycetes</taxon>
        <taxon>Streptosporangiales</taxon>
        <taxon>Streptosporangiaceae</taxon>
        <taxon>Thermocatellispora</taxon>
    </lineage>
</organism>
<dbReference type="InterPro" id="IPR036513">
    <property type="entry name" value="STAS_dom_sf"/>
</dbReference>
<dbReference type="Gene3D" id="3.30.750.24">
    <property type="entry name" value="STAS domain"/>
    <property type="match status" value="1"/>
</dbReference>
<evidence type="ECO:0000313" key="2">
    <source>
        <dbReference type="EMBL" id="MBB5131470.1"/>
    </source>
</evidence>
<dbReference type="Proteomes" id="UP000578449">
    <property type="component" value="Unassembled WGS sequence"/>
</dbReference>
<proteinExistence type="predicted"/>